<reference evidence="1 2" key="1">
    <citation type="submission" date="2015-04" db="EMBL/GenBank/DDBJ databases">
        <authorList>
            <person name="Syromyatnikov M.Y."/>
            <person name="Popov V.N."/>
        </authorList>
    </citation>
    <scope>NUCLEOTIDE SEQUENCE [LARGE SCALE GENOMIC DNA]</scope>
</reference>
<protein>
    <submittedName>
        <fullName evidence="1">CLUMA_CG004068, isoform A</fullName>
    </submittedName>
</protein>
<evidence type="ECO:0000313" key="1">
    <source>
        <dbReference type="EMBL" id="CRK90275.1"/>
    </source>
</evidence>
<accession>A0A1J1HQM7</accession>
<dbReference type="Proteomes" id="UP000183832">
    <property type="component" value="Unassembled WGS sequence"/>
</dbReference>
<keyword evidence="2" id="KW-1185">Reference proteome</keyword>
<proteinExistence type="predicted"/>
<evidence type="ECO:0000313" key="2">
    <source>
        <dbReference type="Proteomes" id="UP000183832"/>
    </source>
</evidence>
<gene>
    <name evidence="1" type="ORF">CLUMA_CG004068</name>
</gene>
<name>A0A1J1HQM7_9DIPT</name>
<dbReference type="EMBL" id="CVRI01000018">
    <property type="protein sequence ID" value="CRK90275.1"/>
    <property type="molecule type" value="Genomic_DNA"/>
</dbReference>
<dbReference type="AlphaFoldDB" id="A0A1J1HQM7"/>
<organism evidence="1 2">
    <name type="scientific">Clunio marinus</name>
    <dbReference type="NCBI Taxonomy" id="568069"/>
    <lineage>
        <taxon>Eukaryota</taxon>
        <taxon>Metazoa</taxon>
        <taxon>Ecdysozoa</taxon>
        <taxon>Arthropoda</taxon>
        <taxon>Hexapoda</taxon>
        <taxon>Insecta</taxon>
        <taxon>Pterygota</taxon>
        <taxon>Neoptera</taxon>
        <taxon>Endopterygota</taxon>
        <taxon>Diptera</taxon>
        <taxon>Nematocera</taxon>
        <taxon>Chironomoidea</taxon>
        <taxon>Chironomidae</taxon>
        <taxon>Clunio</taxon>
    </lineage>
</organism>
<sequence>MKLRRHEAKSRKQQKTLAFCAVTSSKVSEEIRQIMLVEFKISYYKTTKFLFLASGSQRKT</sequence>